<dbReference type="PATRIC" id="fig|421052.3.peg.1545"/>
<reference evidence="2 3" key="1">
    <citation type="submission" date="2013-06" db="EMBL/GenBank/DDBJ databases">
        <title>The Genome Sequence of Acinetobacter rudis CIP 110305.</title>
        <authorList>
            <consortium name="The Broad Institute Genome Sequencing Platform"/>
            <consortium name="The Broad Institute Genome Sequencing Center for Infectious Disease"/>
            <person name="Cerqueira G."/>
            <person name="Feldgarden M."/>
            <person name="Courvalin P."/>
            <person name="Perichon B."/>
            <person name="Grillot-Courvalin C."/>
            <person name="Clermont D."/>
            <person name="Rocha E."/>
            <person name="Yoon E.-J."/>
            <person name="Nemec A."/>
            <person name="Young S.K."/>
            <person name="Zeng Q."/>
            <person name="Gargeya S."/>
            <person name="Fitzgerald M."/>
            <person name="Abouelleil A."/>
            <person name="Alvarado L."/>
            <person name="Berlin A.M."/>
            <person name="Chapman S.B."/>
            <person name="Dewar J."/>
            <person name="Goldberg J."/>
            <person name="Griggs A."/>
            <person name="Gujja S."/>
            <person name="Hansen M."/>
            <person name="Howarth C."/>
            <person name="Imamovic A."/>
            <person name="Larimer J."/>
            <person name="McCowan C."/>
            <person name="Murphy C."/>
            <person name="Pearson M."/>
            <person name="Priest M."/>
            <person name="Roberts A."/>
            <person name="Saif S."/>
            <person name="Shea T."/>
            <person name="Sykes S."/>
            <person name="Wortman J."/>
            <person name="Nusbaum C."/>
            <person name="Birren B."/>
        </authorList>
    </citation>
    <scope>NUCLEOTIDE SEQUENCE [LARGE SCALE GENOMIC DNA]</scope>
    <source>
        <strain evidence="2 3">CIP 110305</strain>
    </source>
</reference>
<dbReference type="HOGENOM" id="CLU_060104_0_0_6"/>
<dbReference type="Pfam" id="PF06812">
    <property type="entry name" value="ImpA_N"/>
    <property type="match status" value="1"/>
</dbReference>
<evidence type="ECO:0000259" key="1">
    <source>
        <dbReference type="Pfam" id="PF06812"/>
    </source>
</evidence>
<dbReference type="OrthoDB" id="9771118at2"/>
<organism evidence="2 3">
    <name type="scientific">Acinetobacter rudis CIP 110305</name>
    <dbReference type="NCBI Taxonomy" id="421052"/>
    <lineage>
        <taxon>Bacteria</taxon>
        <taxon>Pseudomonadati</taxon>
        <taxon>Pseudomonadota</taxon>
        <taxon>Gammaproteobacteria</taxon>
        <taxon>Moraxellales</taxon>
        <taxon>Moraxellaceae</taxon>
        <taxon>Acinetobacter</taxon>
    </lineage>
</organism>
<dbReference type="NCBIfam" id="TIGR03363">
    <property type="entry name" value="VI_chp_8"/>
    <property type="match status" value="1"/>
</dbReference>
<feature type="domain" description="ImpA N-terminal" evidence="1">
    <location>
        <begin position="9"/>
        <end position="133"/>
    </location>
</feature>
<dbReference type="STRING" id="632955.GCA_000829675_03200"/>
<dbReference type="PANTHER" id="PTHR37951:SF1">
    <property type="entry name" value="TYPE VI SECRETION SYSTEM COMPONENT TSSA1"/>
    <property type="match status" value="1"/>
</dbReference>
<evidence type="ECO:0000313" key="3">
    <source>
        <dbReference type="Proteomes" id="UP000014568"/>
    </source>
</evidence>
<dbReference type="AlphaFoldDB" id="S3P699"/>
<accession>S3P699</accession>
<dbReference type="RefSeq" id="WP_016655997.1">
    <property type="nucleotide sequence ID" value="NZ_KE340352.1"/>
</dbReference>
<evidence type="ECO:0000313" key="2">
    <source>
        <dbReference type="EMBL" id="EPF74376.1"/>
    </source>
</evidence>
<dbReference type="eggNOG" id="COG3515">
    <property type="taxonomic scope" value="Bacteria"/>
</dbReference>
<dbReference type="PANTHER" id="PTHR37951">
    <property type="entry name" value="CYTOPLASMIC PROTEIN-RELATED"/>
    <property type="match status" value="1"/>
</dbReference>
<dbReference type="InterPro" id="IPR017740">
    <property type="entry name" value="TssA-like"/>
</dbReference>
<dbReference type="Proteomes" id="UP000014568">
    <property type="component" value="Unassembled WGS sequence"/>
</dbReference>
<dbReference type="EMBL" id="ATGI01000020">
    <property type="protein sequence ID" value="EPF74376.1"/>
    <property type="molecule type" value="Genomic_DNA"/>
</dbReference>
<sequence>MISEDTYNKPIDENSPAGINVEYDEDYQKLLVMLQTKPEQQFGDLIVEAQEPDWEKVFHLSSDIILSKSKDLSVMSYFTQSGVICYGLNSLSGGLKVILSNLESYWEDIYPKLHDEDEDYDPEYRINALSLFNSLDGIVRDVRNSFIVKNGLSQTSFNIKDIENILDNPSSSHEYYPGGLERLNIDIQISSEQSNSAVKAVIESLQYLEDIKTLFIKYTPGYEVKFENLEKILLKVKKLCVVEAQVNDIQVENSQKEINVSNEIKPEINQVFNLANYTVSSRKDVDLLLEKIYLYFEKHEPSHPAPLFIRRIQRLMNLNFYEIMKDISPDSLNHLETLVGQPIENDTDY</sequence>
<protein>
    <submittedName>
        <fullName evidence="2">ImpA family type VI secretion-associated protein</fullName>
    </submittedName>
</protein>
<keyword evidence="3" id="KW-1185">Reference proteome</keyword>
<comment type="caution">
    <text evidence="2">The sequence shown here is derived from an EMBL/GenBank/DDBJ whole genome shotgun (WGS) entry which is preliminary data.</text>
</comment>
<gene>
    <name evidence="2" type="ORF">F945_01589</name>
</gene>
<name>S3P699_9GAMM</name>
<proteinExistence type="predicted"/>
<dbReference type="InterPro" id="IPR010657">
    <property type="entry name" value="ImpA_N"/>
</dbReference>